<dbReference type="EMBL" id="LLYA01000203">
    <property type="protein sequence ID" value="KRR17864.1"/>
    <property type="molecule type" value="Genomic_DNA"/>
</dbReference>
<dbReference type="InterPro" id="IPR005181">
    <property type="entry name" value="SASA"/>
</dbReference>
<gene>
    <name evidence="3" type="ORF">CQ13_10825</name>
</gene>
<evidence type="ECO:0000313" key="3">
    <source>
        <dbReference type="EMBL" id="KRR17864.1"/>
    </source>
</evidence>
<proteinExistence type="predicted"/>
<dbReference type="RefSeq" id="WP_057847304.1">
    <property type="nucleotide sequence ID" value="NZ_LLYA01000203.1"/>
</dbReference>
<dbReference type="Pfam" id="PF03629">
    <property type="entry name" value="SASA"/>
    <property type="match status" value="1"/>
</dbReference>
<dbReference type="SUPFAM" id="SSF52266">
    <property type="entry name" value="SGNH hydrolase"/>
    <property type="match status" value="1"/>
</dbReference>
<keyword evidence="4" id="KW-1185">Reference proteome</keyword>
<sequence>MLRPVAFLIGGLLIGTVAGKVLTSSAHQAGSAAVAPPARVERSCAHTSGNTAIIVVHGQSNAGNWGSARHTAREAVDNFDPLTGKCFAAADPLLGADGIGGSFATRLGDILIQAGRYDRVIVVPLAIGSASLSVLNNERADWITNAISKLKAAGLTPTHFLFQQGETDARSTISAEQYASLLHQLVKRFRAAGFDAPFYLSRSTKCGVAEPKNTAAVRAGQLSAVDNALNIRQGPDTDTIGNDGRNASDACHMNEIGTLANAALWAAFIK</sequence>
<evidence type="ECO:0000313" key="4">
    <source>
        <dbReference type="Proteomes" id="UP000052023"/>
    </source>
</evidence>
<comment type="caution">
    <text evidence="3">The sequence shown here is derived from an EMBL/GenBank/DDBJ whole genome shotgun (WGS) entry which is preliminary data.</text>
</comment>
<evidence type="ECO:0000256" key="1">
    <source>
        <dbReference type="ARBA" id="ARBA00022801"/>
    </source>
</evidence>
<organism evidence="3 4">
    <name type="scientific">Bradyrhizobium retamae</name>
    <dbReference type="NCBI Taxonomy" id="1300035"/>
    <lineage>
        <taxon>Bacteria</taxon>
        <taxon>Pseudomonadati</taxon>
        <taxon>Pseudomonadota</taxon>
        <taxon>Alphaproteobacteria</taxon>
        <taxon>Hyphomicrobiales</taxon>
        <taxon>Nitrobacteraceae</taxon>
        <taxon>Bradyrhizobium</taxon>
    </lineage>
</organism>
<protein>
    <recommendedName>
        <fullName evidence="2">Sialate O-acetylesterase domain-containing protein</fullName>
    </recommendedName>
</protein>
<keyword evidence="1" id="KW-0378">Hydrolase</keyword>
<dbReference type="Proteomes" id="UP000052023">
    <property type="component" value="Unassembled WGS sequence"/>
</dbReference>
<dbReference type="Gene3D" id="3.40.50.1110">
    <property type="entry name" value="SGNH hydrolase"/>
    <property type="match status" value="1"/>
</dbReference>
<name>A0A0R3MCA0_9BRAD</name>
<reference evidence="3 4" key="1">
    <citation type="submission" date="2014-03" db="EMBL/GenBank/DDBJ databases">
        <title>Bradyrhizobium valentinum sp. nov., isolated from effective nodules of Lupinus mariae-josephae, a lupine endemic of basic-lime soils in Eastern Spain.</title>
        <authorList>
            <person name="Duran D."/>
            <person name="Rey L."/>
            <person name="Navarro A."/>
            <person name="Busquets A."/>
            <person name="Imperial J."/>
            <person name="Ruiz-Argueso T."/>
        </authorList>
    </citation>
    <scope>NUCLEOTIDE SEQUENCE [LARGE SCALE GENOMIC DNA]</scope>
    <source>
        <strain evidence="3 4">Ro19</strain>
    </source>
</reference>
<dbReference type="GO" id="GO:0016788">
    <property type="term" value="F:hydrolase activity, acting on ester bonds"/>
    <property type="evidence" value="ECO:0007669"/>
    <property type="project" value="UniProtKB-ARBA"/>
</dbReference>
<evidence type="ECO:0000259" key="2">
    <source>
        <dbReference type="Pfam" id="PF03629"/>
    </source>
</evidence>
<dbReference type="InterPro" id="IPR036514">
    <property type="entry name" value="SGNH_hydro_sf"/>
</dbReference>
<feature type="domain" description="Sialate O-acetylesterase" evidence="2">
    <location>
        <begin position="98"/>
        <end position="192"/>
    </location>
</feature>
<dbReference type="AlphaFoldDB" id="A0A0R3MCA0"/>
<accession>A0A0R3MCA0</accession>